<protein>
    <submittedName>
        <fullName evidence="1">Inorganic pyrophosphatase</fullName>
    </submittedName>
</protein>
<sequence length="122" mass="14009">MERNSSKSLILAKQFLGQEVNIIIDRPLGSRHPKHDTIYEVNYGYLPGVLAPDGEELDVYYLGSKIILGEATGIVRAIIHRLEDDDDKLVVMPHNTDMTDEEIEKAVLFQERYFKHEIIRSI</sequence>
<organism evidence="1 2">
    <name type="scientific">Candidatus Komeilibacteria bacterium CG_4_10_14_0_2_um_filter_37_10</name>
    <dbReference type="NCBI Taxonomy" id="1974470"/>
    <lineage>
        <taxon>Bacteria</taxon>
        <taxon>Candidatus Komeiliibacteriota</taxon>
    </lineage>
</organism>
<evidence type="ECO:0000313" key="2">
    <source>
        <dbReference type="Proteomes" id="UP000230405"/>
    </source>
</evidence>
<dbReference type="GO" id="GO:0004427">
    <property type="term" value="F:inorganic diphosphate phosphatase activity"/>
    <property type="evidence" value="ECO:0007669"/>
    <property type="project" value="UniProtKB-EC"/>
</dbReference>
<gene>
    <name evidence="1" type="ORF">COX77_03815</name>
</gene>
<dbReference type="GO" id="GO:0005737">
    <property type="term" value="C:cytoplasm"/>
    <property type="evidence" value="ECO:0007669"/>
    <property type="project" value="InterPro"/>
</dbReference>
<dbReference type="SUPFAM" id="SSF50324">
    <property type="entry name" value="Inorganic pyrophosphatase"/>
    <property type="match status" value="1"/>
</dbReference>
<evidence type="ECO:0000313" key="1">
    <source>
        <dbReference type="EMBL" id="PIZ98629.1"/>
    </source>
</evidence>
<reference evidence="2" key="1">
    <citation type="submission" date="2017-09" db="EMBL/GenBank/DDBJ databases">
        <title>Depth-based differentiation of microbial function through sediment-hosted aquifers and enrichment of novel symbionts in the deep terrestrial subsurface.</title>
        <authorList>
            <person name="Probst A.J."/>
            <person name="Ladd B."/>
            <person name="Jarett J.K."/>
            <person name="Geller-Mcgrath D.E."/>
            <person name="Sieber C.M.K."/>
            <person name="Emerson J.B."/>
            <person name="Anantharaman K."/>
            <person name="Thomas B.C."/>
            <person name="Malmstrom R."/>
            <person name="Stieglmeier M."/>
            <person name="Klingl A."/>
            <person name="Woyke T."/>
            <person name="Ryan C.M."/>
            <person name="Banfield J.F."/>
        </authorList>
    </citation>
    <scope>NUCLEOTIDE SEQUENCE [LARGE SCALE GENOMIC DNA]</scope>
</reference>
<dbReference type="Proteomes" id="UP000230405">
    <property type="component" value="Unassembled WGS sequence"/>
</dbReference>
<accession>A0A2M7VDT8</accession>
<dbReference type="Gene3D" id="3.90.80.10">
    <property type="entry name" value="Inorganic pyrophosphatase"/>
    <property type="match status" value="1"/>
</dbReference>
<comment type="caution">
    <text evidence="1">The sequence shown here is derived from an EMBL/GenBank/DDBJ whole genome shotgun (WGS) entry which is preliminary data.</text>
</comment>
<dbReference type="AlphaFoldDB" id="A0A2M7VDT8"/>
<proteinExistence type="predicted"/>
<dbReference type="GO" id="GO:0006796">
    <property type="term" value="P:phosphate-containing compound metabolic process"/>
    <property type="evidence" value="ECO:0007669"/>
    <property type="project" value="InterPro"/>
</dbReference>
<dbReference type="GO" id="GO:0000287">
    <property type="term" value="F:magnesium ion binding"/>
    <property type="evidence" value="ECO:0007669"/>
    <property type="project" value="InterPro"/>
</dbReference>
<dbReference type="InterPro" id="IPR036649">
    <property type="entry name" value="Pyrophosphatase_sf"/>
</dbReference>
<name>A0A2M7VDT8_9BACT</name>
<dbReference type="EMBL" id="PFPO01000073">
    <property type="protein sequence ID" value="PIZ98629.1"/>
    <property type="molecule type" value="Genomic_DNA"/>
</dbReference>